<dbReference type="AlphaFoldDB" id="A0AAU7AYP6"/>
<dbReference type="GO" id="GO:0004519">
    <property type="term" value="F:endonuclease activity"/>
    <property type="evidence" value="ECO:0007669"/>
    <property type="project" value="UniProtKB-KW"/>
</dbReference>
<dbReference type="Pfam" id="PF14279">
    <property type="entry name" value="HNH_5"/>
    <property type="match status" value="1"/>
</dbReference>
<organism evidence="3">
    <name type="scientific">Paraconexibacter sp. AEG42_29</name>
    <dbReference type="NCBI Taxonomy" id="2997339"/>
    <lineage>
        <taxon>Bacteria</taxon>
        <taxon>Bacillati</taxon>
        <taxon>Actinomycetota</taxon>
        <taxon>Thermoleophilia</taxon>
        <taxon>Solirubrobacterales</taxon>
        <taxon>Paraconexibacteraceae</taxon>
        <taxon>Paraconexibacter</taxon>
    </lineage>
</organism>
<reference evidence="3" key="1">
    <citation type="submission" date="2022-12" db="EMBL/GenBank/DDBJ databases">
        <title>Paraconexibacter alkalitolerans sp. nov. and Baekduia alba sp. nov., isolated from soil and emended description of the genera Paraconexibacter (Chun et al., 2020) and Baekduia (An et al., 2020).</title>
        <authorList>
            <person name="Vieira S."/>
            <person name="Huber K.J."/>
            <person name="Geppert A."/>
            <person name="Wolf J."/>
            <person name="Neumann-Schaal M."/>
            <person name="Muesken M."/>
            <person name="Overmann J."/>
        </authorList>
    </citation>
    <scope>NUCLEOTIDE SEQUENCE</scope>
    <source>
        <strain evidence="3">AEG42_29</strain>
    </source>
</reference>
<dbReference type="KEGG" id="parq:DSM112329_03629"/>
<evidence type="ECO:0000259" key="2">
    <source>
        <dbReference type="SMART" id="SM00507"/>
    </source>
</evidence>
<feature type="region of interest" description="Disordered" evidence="1">
    <location>
        <begin position="103"/>
        <end position="123"/>
    </location>
</feature>
<dbReference type="PANTHER" id="PTHR33877:SF1">
    <property type="entry name" value="TYPE IV METHYL-DIRECTED RESTRICTION ENZYME ECOKMCRA"/>
    <property type="match status" value="1"/>
</dbReference>
<dbReference type="CDD" id="cd00085">
    <property type="entry name" value="HNHc"/>
    <property type="match status" value="1"/>
</dbReference>
<dbReference type="RefSeq" id="WP_354697970.1">
    <property type="nucleotide sequence ID" value="NZ_CP114014.1"/>
</dbReference>
<dbReference type="InterPro" id="IPR052892">
    <property type="entry name" value="NA-targeting_endonuclease"/>
</dbReference>
<protein>
    <submittedName>
        <fullName evidence="3">HNH endonuclease</fullName>
    </submittedName>
</protein>
<dbReference type="InterPro" id="IPR029471">
    <property type="entry name" value="HNH_5"/>
</dbReference>
<proteinExistence type="predicted"/>
<dbReference type="PANTHER" id="PTHR33877">
    <property type="entry name" value="SLL1193 PROTEIN"/>
    <property type="match status" value="1"/>
</dbReference>
<dbReference type="InterPro" id="IPR003615">
    <property type="entry name" value="HNH_nuc"/>
</dbReference>
<evidence type="ECO:0000256" key="1">
    <source>
        <dbReference type="SAM" id="MobiDB-lite"/>
    </source>
</evidence>
<accession>A0AAU7AYP6</accession>
<dbReference type="SMART" id="SM00507">
    <property type="entry name" value="HNHc"/>
    <property type="match status" value="1"/>
</dbReference>
<keyword evidence="3" id="KW-0255">Endonuclease</keyword>
<keyword evidence="3" id="KW-0378">Hydrolase</keyword>
<gene>
    <name evidence="3" type="ORF">DSM112329_03629</name>
</gene>
<name>A0AAU7AYP6_9ACTN</name>
<feature type="domain" description="HNH nuclease" evidence="2">
    <location>
        <begin position="129"/>
        <end position="179"/>
    </location>
</feature>
<dbReference type="Gene3D" id="1.10.30.50">
    <property type="match status" value="1"/>
</dbReference>
<keyword evidence="3" id="KW-0540">Nuclease</keyword>
<sequence>MLREVKDGALVGDGRSLLGRRWRFESGRQVSSARWSARQVRRLLRAADDDPVLLLDDGRARYWLYSGRFYREDDGLDADDVLALVTDRDVRSRRRLERARAVLAQEEEKRSPGTPPDGRAPRREAIPRAIRLAVFERDGGSCVDCGATFELQFDHVIPLALGGSSTPANLQVLCAPCNQRKGASLG</sequence>
<evidence type="ECO:0000313" key="3">
    <source>
        <dbReference type="EMBL" id="XAY06752.1"/>
    </source>
</evidence>
<dbReference type="EMBL" id="CP114014">
    <property type="protein sequence ID" value="XAY06752.1"/>
    <property type="molecule type" value="Genomic_DNA"/>
</dbReference>